<keyword evidence="3" id="KW-1185">Reference proteome</keyword>
<proteinExistence type="predicted"/>
<feature type="compositionally biased region" description="Basic and acidic residues" evidence="1">
    <location>
        <begin position="492"/>
        <end position="533"/>
    </location>
</feature>
<dbReference type="SUPFAM" id="SSF51905">
    <property type="entry name" value="FAD/NAD(P)-binding domain"/>
    <property type="match status" value="2"/>
</dbReference>
<reference evidence="3" key="1">
    <citation type="journal article" date="2019" name="Int. J. Syst. Evol. Microbiol.">
        <title>The Global Catalogue of Microorganisms (GCM) 10K type strain sequencing project: providing services to taxonomists for standard genome sequencing and annotation.</title>
        <authorList>
            <consortium name="The Broad Institute Genomics Platform"/>
            <consortium name="The Broad Institute Genome Sequencing Center for Infectious Disease"/>
            <person name="Wu L."/>
            <person name="Ma J."/>
        </authorList>
    </citation>
    <scope>NUCLEOTIDE SEQUENCE [LARGE SCALE GENOMIC DNA]</scope>
    <source>
        <strain evidence="3">JCM 17593</strain>
    </source>
</reference>
<name>A0ABP8AW07_9MICO</name>
<dbReference type="PANTHER" id="PTHR42877">
    <property type="entry name" value="L-ORNITHINE N(5)-MONOOXYGENASE-RELATED"/>
    <property type="match status" value="1"/>
</dbReference>
<dbReference type="Proteomes" id="UP001500213">
    <property type="component" value="Unassembled WGS sequence"/>
</dbReference>
<dbReference type="InterPro" id="IPR051209">
    <property type="entry name" value="FAD-bind_Monooxygenase_sf"/>
</dbReference>
<protein>
    <submittedName>
        <fullName evidence="2">NAD(P)/FAD-dependent oxidoreductase</fullName>
    </submittedName>
</protein>
<sequence length="573" mass="61593">MTRSPLAFGESTREAWLDVAVVGAGIAGIGMGAQLKRSGRDDFLIFERATELGGTWRDNTYPGVACDIPSQLYSYSFRPKAHWSRRFAPGAEILDYLRDTARAEGLEPHLRLGEPLTSARWDDESGCWRLTTPRGEYCARALVMAAGRLSEPKLPAIAGLDTFAGRAFHSARWDDAPLEGARVGVVGTGASAVQLLPEVARRAASVTVFQRSAAWVLPRGDRAFAPGDPQPDRAELAAEAERLFDARIAGSTALEALRGRALAHLRAQVADTGLRAALTPDYELGCKRAVFSDDYYPALQRPNVVLEASALERVDGSIAVAASGARYDLDVLIFATGFETTRPPFARLVAGRGGESLAAHWSAGMTSHASTVVSGFPNLFVLDGPNAALGHHSAFEIIEAQLGYVLGALDHLDARRADGDSAPLEVGAAAEAAYSAEIDRLAAGTVWLRGGCSSWYRDEASGRLTLLWPARVSEFRERYGVFDPAPFAQVSEQRDRRGAAHDPAREVVARHQGHPHDQGRAHDEPDDHPDGKPVHTAIHVPTLVAARDSRTTLPKDGRGMAAAVLGIEVDRPD</sequence>
<dbReference type="PANTHER" id="PTHR42877:SF4">
    <property type="entry name" value="FAD_NAD(P)-BINDING DOMAIN-CONTAINING PROTEIN-RELATED"/>
    <property type="match status" value="1"/>
</dbReference>
<evidence type="ECO:0000313" key="2">
    <source>
        <dbReference type="EMBL" id="GAA4191915.1"/>
    </source>
</evidence>
<dbReference type="Pfam" id="PF13738">
    <property type="entry name" value="Pyr_redox_3"/>
    <property type="match status" value="1"/>
</dbReference>
<dbReference type="EMBL" id="BAABBX010000015">
    <property type="protein sequence ID" value="GAA4191915.1"/>
    <property type="molecule type" value="Genomic_DNA"/>
</dbReference>
<dbReference type="RefSeq" id="WP_344777067.1">
    <property type="nucleotide sequence ID" value="NZ_BAABBX010000015.1"/>
</dbReference>
<dbReference type="Gene3D" id="3.50.50.60">
    <property type="entry name" value="FAD/NAD(P)-binding domain"/>
    <property type="match status" value="2"/>
</dbReference>
<gene>
    <name evidence="2" type="ORF">GCM10022288_23420</name>
</gene>
<feature type="region of interest" description="Disordered" evidence="1">
    <location>
        <begin position="491"/>
        <end position="533"/>
    </location>
</feature>
<comment type="caution">
    <text evidence="2">The sequence shown here is derived from an EMBL/GenBank/DDBJ whole genome shotgun (WGS) entry which is preliminary data.</text>
</comment>
<evidence type="ECO:0000313" key="3">
    <source>
        <dbReference type="Proteomes" id="UP001500213"/>
    </source>
</evidence>
<evidence type="ECO:0000256" key="1">
    <source>
        <dbReference type="SAM" id="MobiDB-lite"/>
    </source>
</evidence>
<organism evidence="2 3">
    <name type="scientific">Gryllotalpicola kribbensis</name>
    <dbReference type="NCBI Taxonomy" id="993084"/>
    <lineage>
        <taxon>Bacteria</taxon>
        <taxon>Bacillati</taxon>
        <taxon>Actinomycetota</taxon>
        <taxon>Actinomycetes</taxon>
        <taxon>Micrococcales</taxon>
        <taxon>Microbacteriaceae</taxon>
        <taxon>Gryllotalpicola</taxon>
    </lineage>
</organism>
<dbReference type="InterPro" id="IPR036188">
    <property type="entry name" value="FAD/NAD-bd_sf"/>
</dbReference>
<accession>A0ABP8AW07</accession>